<protein>
    <submittedName>
        <fullName evidence="1">Uncharacterized protein</fullName>
    </submittedName>
</protein>
<gene>
    <name evidence="1" type="ORF">CRENBAI_005268</name>
</gene>
<evidence type="ECO:0000313" key="2">
    <source>
        <dbReference type="Proteomes" id="UP001311232"/>
    </source>
</evidence>
<organism evidence="1 2">
    <name type="scientific">Crenichthys baileyi</name>
    <name type="common">White River springfish</name>
    <dbReference type="NCBI Taxonomy" id="28760"/>
    <lineage>
        <taxon>Eukaryota</taxon>
        <taxon>Metazoa</taxon>
        <taxon>Chordata</taxon>
        <taxon>Craniata</taxon>
        <taxon>Vertebrata</taxon>
        <taxon>Euteleostomi</taxon>
        <taxon>Actinopterygii</taxon>
        <taxon>Neopterygii</taxon>
        <taxon>Teleostei</taxon>
        <taxon>Neoteleostei</taxon>
        <taxon>Acanthomorphata</taxon>
        <taxon>Ovalentaria</taxon>
        <taxon>Atherinomorphae</taxon>
        <taxon>Cyprinodontiformes</taxon>
        <taxon>Goodeidae</taxon>
        <taxon>Crenichthys</taxon>
    </lineage>
</organism>
<comment type="caution">
    <text evidence="1">The sequence shown here is derived from an EMBL/GenBank/DDBJ whole genome shotgun (WGS) entry which is preliminary data.</text>
</comment>
<sequence>MDIVFTHAKESFTSHRQPPGCAVAACCTVCGSNACRSLQHSQTASALVIEPETGQKRDARRMQFTLLKQLSVISHPQCMPFRMIPYFLQSNTPFFSAQTNQTLILLSGHNYQI</sequence>
<dbReference type="EMBL" id="JAHHUM010002727">
    <property type="protein sequence ID" value="KAK5601033.1"/>
    <property type="molecule type" value="Genomic_DNA"/>
</dbReference>
<accession>A0AAV9QUZ0</accession>
<reference evidence="1 2" key="1">
    <citation type="submission" date="2021-06" db="EMBL/GenBank/DDBJ databases">
        <authorList>
            <person name="Palmer J.M."/>
        </authorList>
    </citation>
    <scope>NUCLEOTIDE SEQUENCE [LARGE SCALE GENOMIC DNA]</scope>
    <source>
        <strain evidence="1 2">MEX-2019</strain>
        <tissue evidence="1">Muscle</tissue>
    </source>
</reference>
<dbReference type="Proteomes" id="UP001311232">
    <property type="component" value="Unassembled WGS sequence"/>
</dbReference>
<dbReference type="AlphaFoldDB" id="A0AAV9QUZ0"/>
<evidence type="ECO:0000313" key="1">
    <source>
        <dbReference type="EMBL" id="KAK5601033.1"/>
    </source>
</evidence>
<name>A0AAV9QUZ0_9TELE</name>
<keyword evidence="2" id="KW-1185">Reference proteome</keyword>
<proteinExistence type="predicted"/>